<gene>
    <name evidence="1" type="ORF">CYMTET_17755</name>
</gene>
<sequence length="98" mass="11309">MSGRSFAKRSRRCAIAGWGQRHELGESQYTELAVWMPAETLWASMHSNYMPDAKEPHDFCARERRKSWFLASEETRRMCVASLLLADTADYRRPGCGH</sequence>
<keyword evidence="2" id="KW-1185">Reference proteome</keyword>
<name>A0AAE0L6Z8_9CHLO</name>
<proteinExistence type="predicted"/>
<reference evidence="1 2" key="1">
    <citation type="journal article" date="2015" name="Genome Biol. Evol.">
        <title>Comparative Genomics of a Bacterivorous Green Alga Reveals Evolutionary Causalities and Consequences of Phago-Mixotrophic Mode of Nutrition.</title>
        <authorList>
            <person name="Burns J.A."/>
            <person name="Paasch A."/>
            <person name="Narechania A."/>
            <person name="Kim E."/>
        </authorList>
    </citation>
    <scope>NUCLEOTIDE SEQUENCE [LARGE SCALE GENOMIC DNA]</scope>
    <source>
        <strain evidence="1 2">PLY_AMNH</strain>
    </source>
</reference>
<comment type="caution">
    <text evidence="1">The sequence shown here is derived from an EMBL/GenBank/DDBJ whole genome shotgun (WGS) entry which is preliminary data.</text>
</comment>
<dbReference type="Proteomes" id="UP001190700">
    <property type="component" value="Unassembled WGS sequence"/>
</dbReference>
<evidence type="ECO:0000313" key="1">
    <source>
        <dbReference type="EMBL" id="KAK3274040.1"/>
    </source>
</evidence>
<dbReference type="AlphaFoldDB" id="A0AAE0L6Z8"/>
<organism evidence="1 2">
    <name type="scientific">Cymbomonas tetramitiformis</name>
    <dbReference type="NCBI Taxonomy" id="36881"/>
    <lineage>
        <taxon>Eukaryota</taxon>
        <taxon>Viridiplantae</taxon>
        <taxon>Chlorophyta</taxon>
        <taxon>Pyramimonadophyceae</taxon>
        <taxon>Pyramimonadales</taxon>
        <taxon>Pyramimonadaceae</taxon>
        <taxon>Cymbomonas</taxon>
    </lineage>
</organism>
<dbReference type="EMBL" id="LGRX02007980">
    <property type="protein sequence ID" value="KAK3274040.1"/>
    <property type="molecule type" value="Genomic_DNA"/>
</dbReference>
<evidence type="ECO:0000313" key="2">
    <source>
        <dbReference type="Proteomes" id="UP001190700"/>
    </source>
</evidence>
<protein>
    <submittedName>
        <fullName evidence="1">Uncharacterized protein</fullName>
    </submittedName>
</protein>
<accession>A0AAE0L6Z8</accession>